<dbReference type="EC" id="3.1.1.-" evidence="7"/>
<comment type="similarity">
    <text evidence="7">Belongs to the tannase family.</text>
</comment>
<organism evidence="9 10">
    <name type="scientific">Tetrapyrgos nigripes</name>
    <dbReference type="NCBI Taxonomy" id="182062"/>
    <lineage>
        <taxon>Eukaryota</taxon>
        <taxon>Fungi</taxon>
        <taxon>Dikarya</taxon>
        <taxon>Basidiomycota</taxon>
        <taxon>Agaricomycotina</taxon>
        <taxon>Agaricomycetes</taxon>
        <taxon>Agaricomycetidae</taxon>
        <taxon>Agaricales</taxon>
        <taxon>Marasmiineae</taxon>
        <taxon>Marasmiaceae</taxon>
        <taxon>Tetrapyrgos</taxon>
    </lineage>
</organism>
<dbReference type="InterPro" id="IPR011118">
    <property type="entry name" value="Tannase/feruloyl_esterase"/>
</dbReference>
<comment type="catalytic activity">
    <reaction evidence="6">
        <text>feruloyl-polysaccharide + H2O = ferulate + polysaccharide.</text>
        <dbReference type="EC" id="3.1.1.73"/>
    </reaction>
</comment>
<reference evidence="9 10" key="1">
    <citation type="journal article" date="2020" name="ISME J.">
        <title>Uncovering the hidden diversity of litter-decomposition mechanisms in mushroom-forming fungi.</title>
        <authorList>
            <person name="Floudas D."/>
            <person name="Bentzer J."/>
            <person name="Ahren D."/>
            <person name="Johansson T."/>
            <person name="Persson P."/>
            <person name="Tunlid A."/>
        </authorList>
    </citation>
    <scope>NUCLEOTIDE SEQUENCE [LARGE SCALE GENOMIC DNA]</scope>
    <source>
        <strain evidence="9 10">CBS 291.85</strain>
    </source>
</reference>
<evidence type="ECO:0000256" key="4">
    <source>
        <dbReference type="ARBA" id="ARBA00022801"/>
    </source>
</evidence>
<feature type="region of interest" description="Disordered" evidence="8">
    <location>
        <begin position="382"/>
        <end position="464"/>
    </location>
</feature>
<dbReference type="Proteomes" id="UP000559256">
    <property type="component" value="Unassembled WGS sequence"/>
</dbReference>
<dbReference type="AlphaFoldDB" id="A0A8H5CFD2"/>
<evidence type="ECO:0000313" key="9">
    <source>
        <dbReference type="EMBL" id="KAF5340488.1"/>
    </source>
</evidence>
<evidence type="ECO:0000256" key="1">
    <source>
        <dbReference type="ARBA" id="ARBA00022487"/>
    </source>
</evidence>
<dbReference type="Pfam" id="PF07519">
    <property type="entry name" value="Tannase"/>
    <property type="match status" value="1"/>
</dbReference>
<evidence type="ECO:0000313" key="10">
    <source>
        <dbReference type="Proteomes" id="UP000559256"/>
    </source>
</evidence>
<keyword evidence="2" id="KW-0624">Polysaccharide degradation</keyword>
<evidence type="ECO:0000256" key="2">
    <source>
        <dbReference type="ARBA" id="ARBA00022651"/>
    </source>
</evidence>
<keyword evidence="2" id="KW-0119">Carbohydrate metabolism</keyword>
<evidence type="ECO:0000256" key="8">
    <source>
        <dbReference type="SAM" id="MobiDB-lite"/>
    </source>
</evidence>
<evidence type="ECO:0000256" key="7">
    <source>
        <dbReference type="RuleBase" id="RU361238"/>
    </source>
</evidence>
<evidence type="ECO:0000256" key="5">
    <source>
        <dbReference type="ARBA" id="ARBA00023157"/>
    </source>
</evidence>
<dbReference type="PANTHER" id="PTHR33938">
    <property type="entry name" value="FERULOYL ESTERASE B-RELATED"/>
    <property type="match status" value="1"/>
</dbReference>
<evidence type="ECO:0000256" key="6">
    <source>
        <dbReference type="ARBA" id="ARBA00034075"/>
    </source>
</evidence>
<gene>
    <name evidence="9" type="ORF">D9758_014569</name>
</gene>
<feature type="compositionally biased region" description="Pro residues" evidence="8">
    <location>
        <begin position="383"/>
        <end position="409"/>
    </location>
</feature>
<comment type="caution">
    <text evidence="9">The sequence shown here is derived from an EMBL/GenBank/DDBJ whole genome shotgun (WGS) entry which is preliminary data.</text>
</comment>
<accession>A0A8H5CFD2</accession>
<proteinExistence type="inferred from homology"/>
<feature type="compositionally biased region" description="Basic residues" evidence="8">
    <location>
        <begin position="436"/>
        <end position="447"/>
    </location>
</feature>
<dbReference type="PANTHER" id="PTHR33938:SF15">
    <property type="entry name" value="FERULOYL ESTERASE B-RELATED"/>
    <property type="match status" value="1"/>
</dbReference>
<keyword evidence="3" id="KW-0732">Signal</keyword>
<dbReference type="GO" id="GO:0030600">
    <property type="term" value="F:feruloyl esterase activity"/>
    <property type="evidence" value="ECO:0007669"/>
    <property type="project" value="UniProtKB-EC"/>
</dbReference>
<dbReference type="GO" id="GO:0045493">
    <property type="term" value="P:xylan catabolic process"/>
    <property type="evidence" value="ECO:0007669"/>
    <property type="project" value="UniProtKB-KW"/>
</dbReference>
<keyword evidence="2" id="KW-0858">Xylan degradation</keyword>
<feature type="compositionally biased region" description="Basic and acidic residues" evidence="8">
    <location>
        <begin position="412"/>
        <end position="427"/>
    </location>
</feature>
<dbReference type="OrthoDB" id="3039123at2759"/>
<sequence length="548" mass="61156">MRQFNKGLKSIQDFPDDFDGIVSGAPAINWNNLTAAEKWEGLVHEDVMRQCDEIVGVVEDLIFAIMILLALSAMERRREQAEMIKQALLPLYINGELAFSRIQPGTENPAPSVYNGEMDIYPVEWYRYVVYNDSSYDTNTLNTSSYTLANLLNPFNIATWYGDLSAFRSRQGSPGGKFHGQADDRIAPGNSERYYDHVSQTIGLSLSKMDKFYRFFRISGMGPRSEGSGAWEVGQSLAGAGWGGGDGNGSRGGGDTLVELELDPERNVLIAMVRWVEEDIAPESLLGRKFANDKREQGIEFERRHCRYPSRNTYDGVGDWRSADSWESTAVYVRVAVLGRYPIPKVASVNKSWDVLAPSASGFGSASGPSYSSCYDPHFRAHSPPPPLHIAQHPPPPHTKPSLPNPQSAPPWKRDLYGYGQKHDKNRAGSGERGARRGSSRLHKLKMPKFPSASSSSKSSSKVAKDKPNRCRILLCLYLNFCGTPQTRHLGPWSLASLLRAMTIILVQRPRSAEKKEKGPPRAYNLFVKVNSAKWEEENPDKKGFEQF</sequence>
<keyword evidence="1" id="KW-0719">Serine esterase</keyword>
<feature type="compositionally biased region" description="Low complexity" evidence="8">
    <location>
        <begin position="452"/>
        <end position="462"/>
    </location>
</feature>
<evidence type="ECO:0000256" key="3">
    <source>
        <dbReference type="ARBA" id="ARBA00022729"/>
    </source>
</evidence>
<keyword evidence="4 7" id="KW-0378">Hydrolase</keyword>
<keyword evidence="10" id="KW-1185">Reference proteome</keyword>
<protein>
    <recommendedName>
        <fullName evidence="7">Carboxylic ester hydrolase</fullName>
        <ecNumber evidence="7">3.1.1.-</ecNumber>
    </recommendedName>
</protein>
<dbReference type="EMBL" id="JAACJM010000175">
    <property type="protein sequence ID" value="KAF5340488.1"/>
    <property type="molecule type" value="Genomic_DNA"/>
</dbReference>
<name>A0A8H5CFD2_9AGAR</name>
<keyword evidence="5" id="KW-1015">Disulfide bond</keyword>